<keyword evidence="2" id="KW-1185">Reference proteome</keyword>
<sequence>MIGIRPFRAEPAIPEAGEPVTLKHATRQSIVRRELIRNALNQVQDKRGLNRRVPSSASYPTCAGSVNQGFAVYTGYDAYGNDCDCLSDALPRSEQHPGVLNLSACTAATFIQNSSGTGCYPKHSGTITNPNWVAQTTATAELVGNCAQYAATVTADMNAICCDA</sequence>
<name>A0A165EW87_9BASI</name>
<dbReference type="InParanoid" id="A0A165EW87"/>
<accession>A0A165EW87</accession>
<dbReference type="AlphaFoldDB" id="A0A165EW87"/>
<protein>
    <submittedName>
        <fullName evidence="1">Uncharacterized protein</fullName>
    </submittedName>
</protein>
<reference evidence="1 2" key="1">
    <citation type="journal article" date="2016" name="Mol. Biol. Evol.">
        <title>Comparative Genomics of Early-Diverging Mushroom-Forming Fungi Provides Insights into the Origins of Lignocellulose Decay Capabilities.</title>
        <authorList>
            <person name="Nagy L.G."/>
            <person name="Riley R."/>
            <person name="Tritt A."/>
            <person name="Adam C."/>
            <person name="Daum C."/>
            <person name="Floudas D."/>
            <person name="Sun H."/>
            <person name="Yadav J.S."/>
            <person name="Pangilinan J."/>
            <person name="Larsson K.H."/>
            <person name="Matsuura K."/>
            <person name="Barry K."/>
            <person name="Labutti K."/>
            <person name="Kuo R."/>
            <person name="Ohm R.A."/>
            <person name="Bhattacharya S.S."/>
            <person name="Shirouzu T."/>
            <person name="Yoshinaga Y."/>
            <person name="Martin F.M."/>
            <person name="Grigoriev I.V."/>
            <person name="Hibbett D.S."/>
        </authorList>
    </citation>
    <scope>NUCLEOTIDE SEQUENCE [LARGE SCALE GENOMIC DNA]</scope>
    <source>
        <strain evidence="1 2">HHB12733</strain>
    </source>
</reference>
<proteinExistence type="predicted"/>
<gene>
    <name evidence="1" type="ORF">CALCODRAFT_545494</name>
</gene>
<dbReference type="EMBL" id="KV423991">
    <property type="protein sequence ID" value="KZT55649.1"/>
    <property type="molecule type" value="Genomic_DNA"/>
</dbReference>
<organism evidence="1 2">
    <name type="scientific">Calocera cornea HHB12733</name>
    <dbReference type="NCBI Taxonomy" id="1353952"/>
    <lineage>
        <taxon>Eukaryota</taxon>
        <taxon>Fungi</taxon>
        <taxon>Dikarya</taxon>
        <taxon>Basidiomycota</taxon>
        <taxon>Agaricomycotina</taxon>
        <taxon>Dacrymycetes</taxon>
        <taxon>Dacrymycetales</taxon>
        <taxon>Dacrymycetaceae</taxon>
        <taxon>Calocera</taxon>
    </lineage>
</organism>
<dbReference type="Proteomes" id="UP000076842">
    <property type="component" value="Unassembled WGS sequence"/>
</dbReference>
<evidence type="ECO:0000313" key="1">
    <source>
        <dbReference type="EMBL" id="KZT55649.1"/>
    </source>
</evidence>
<evidence type="ECO:0000313" key="2">
    <source>
        <dbReference type="Proteomes" id="UP000076842"/>
    </source>
</evidence>